<protein>
    <submittedName>
        <fullName evidence="1">Uncharacterized protein</fullName>
    </submittedName>
</protein>
<comment type="caution">
    <text evidence="1">The sequence shown here is derived from an EMBL/GenBank/DDBJ whole genome shotgun (WGS) entry which is preliminary data.</text>
</comment>
<sequence length="57" mass="6566">MEYEYQVNGKTIRGNTTTKNDDIPVRCGNRNASSCKSHRSYYQQASKNDVKEVAVYF</sequence>
<dbReference type="EMBL" id="ACFG01000004">
    <property type="protein sequence ID" value="EEH64559.1"/>
    <property type="molecule type" value="Genomic_DNA"/>
</dbReference>
<name>C0VYQ6_9ACTO</name>
<gene>
    <name evidence="1" type="ORF">HMPREF0044_0296</name>
</gene>
<accession>C0VYQ6</accession>
<organism evidence="1 2">
    <name type="scientific">Gleimia coleocanis DSM 15436</name>
    <dbReference type="NCBI Taxonomy" id="525245"/>
    <lineage>
        <taxon>Bacteria</taxon>
        <taxon>Bacillati</taxon>
        <taxon>Actinomycetota</taxon>
        <taxon>Actinomycetes</taxon>
        <taxon>Actinomycetales</taxon>
        <taxon>Actinomycetaceae</taxon>
        <taxon>Gleimia</taxon>
    </lineage>
</organism>
<evidence type="ECO:0000313" key="1">
    <source>
        <dbReference type="EMBL" id="EEH64559.1"/>
    </source>
</evidence>
<dbReference type="HOGENOM" id="CLU_2986113_0_0_11"/>
<dbReference type="STRING" id="525245.HMPREF0044_0296"/>
<keyword evidence="2" id="KW-1185">Reference proteome</keyword>
<evidence type="ECO:0000313" key="2">
    <source>
        <dbReference type="Proteomes" id="UP000010301"/>
    </source>
</evidence>
<dbReference type="Proteomes" id="UP000010301">
    <property type="component" value="Unassembled WGS sequence"/>
</dbReference>
<dbReference type="AlphaFoldDB" id="C0VYQ6"/>
<reference evidence="1 2" key="1">
    <citation type="submission" date="2009-01" db="EMBL/GenBank/DDBJ databases">
        <authorList>
            <person name="Qin X."/>
            <person name="Bachman B."/>
            <person name="Battles P."/>
            <person name="Bell A."/>
            <person name="Bess C."/>
            <person name="Bickham C."/>
            <person name="Chaboub L."/>
            <person name="Chen D."/>
            <person name="Coyle M."/>
            <person name="Deiros D.R."/>
            <person name="Dinh H."/>
            <person name="Forbes L."/>
            <person name="Fowler G."/>
            <person name="Francisco L."/>
            <person name="Fu Q."/>
            <person name="Gubbala S."/>
            <person name="Hale W."/>
            <person name="Han Y."/>
            <person name="Hemphill L."/>
            <person name="Highlander S.K."/>
            <person name="Hirani K."/>
            <person name="Hogues M."/>
            <person name="Jackson L."/>
            <person name="Jakkamsetti A."/>
            <person name="Javaid M."/>
            <person name="Jiang H."/>
            <person name="Korchina V."/>
            <person name="Kovar C."/>
            <person name="Lara F."/>
            <person name="Lee S."/>
            <person name="Mata R."/>
            <person name="Mathew T."/>
            <person name="Moen C."/>
            <person name="Morales K."/>
            <person name="Munidasa M."/>
            <person name="Nazareth L."/>
            <person name="Ngo R."/>
            <person name="Nguyen L."/>
            <person name="Okwuonu G."/>
            <person name="Ongeri F."/>
            <person name="Patil S."/>
            <person name="Petrosino J."/>
            <person name="Pham C."/>
            <person name="Pham P."/>
            <person name="Pu L.-L."/>
            <person name="Puazo M."/>
            <person name="Raj R."/>
            <person name="Reid J."/>
            <person name="Rouhana J."/>
            <person name="Saada N."/>
            <person name="Shang Y."/>
            <person name="Simmons D."/>
            <person name="Thornton R."/>
            <person name="Warren J."/>
            <person name="Weissenberger G."/>
            <person name="Zhang J."/>
            <person name="Zhang L."/>
            <person name="Zhou C."/>
            <person name="Zhu D."/>
            <person name="Muzny D."/>
            <person name="Worley K."/>
            <person name="Gibbs R."/>
        </authorList>
    </citation>
    <scope>NUCLEOTIDE SEQUENCE [LARGE SCALE GENOMIC DNA]</scope>
    <source>
        <strain evidence="1 2">DSM 15436</strain>
    </source>
</reference>
<proteinExistence type="predicted"/>